<comment type="caution">
    <text evidence="1">The sequence shown here is derived from an EMBL/GenBank/DDBJ whole genome shotgun (WGS) entry which is preliminary data.</text>
</comment>
<name>A0A843WUR6_COLES</name>
<evidence type="ECO:0000313" key="1">
    <source>
        <dbReference type="EMBL" id="MQM06300.1"/>
    </source>
</evidence>
<organism evidence="1 2">
    <name type="scientific">Colocasia esculenta</name>
    <name type="common">Wild taro</name>
    <name type="synonym">Arum esculentum</name>
    <dbReference type="NCBI Taxonomy" id="4460"/>
    <lineage>
        <taxon>Eukaryota</taxon>
        <taxon>Viridiplantae</taxon>
        <taxon>Streptophyta</taxon>
        <taxon>Embryophyta</taxon>
        <taxon>Tracheophyta</taxon>
        <taxon>Spermatophyta</taxon>
        <taxon>Magnoliopsida</taxon>
        <taxon>Liliopsida</taxon>
        <taxon>Araceae</taxon>
        <taxon>Aroideae</taxon>
        <taxon>Colocasieae</taxon>
        <taxon>Colocasia</taxon>
    </lineage>
</organism>
<keyword evidence="2" id="KW-1185">Reference proteome</keyword>
<dbReference type="EMBL" id="NMUH01003596">
    <property type="protein sequence ID" value="MQM06300.1"/>
    <property type="molecule type" value="Genomic_DNA"/>
</dbReference>
<proteinExistence type="predicted"/>
<evidence type="ECO:0000313" key="2">
    <source>
        <dbReference type="Proteomes" id="UP000652761"/>
    </source>
</evidence>
<protein>
    <submittedName>
        <fullName evidence="1">Uncharacterized protein</fullName>
    </submittedName>
</protein>
<accession>A0A843WUR6</accession>
<dbReference type="Proteomes" id="UP000652761">
    <property type="component" value="Unassembled WGS sequence"/>
</dbReference>
<dbReference type="AlphaFoldDB" id="A0A843WUR6"/>
<sequence>MDLVHSSSGMLAQMLCVAKAVLRWHFLGSWRSVGGKQRDTSEDLTEGPGAYKRTPRETIAISIFLFFQRVTFREGEHIDSCMELETTEVYNQQCRAFILAPLPGRQCGERYEGIQPSYHKTRETDHKSTEICHMSIDSKVPVDRCEQAENTKFRKQPSIDRCTQKTANRNPRLLCLCKIVAICQQMIKACRQT</sequence>
<reference evidence="1" key="1">
    <citation type="submission" date="2017-07" db="EMBL/GenBank/DDBJ databases">
        <title>Taro Niue Genome Assembly and Annotation.</title>
        <authorList>
            <person name="Atibalentja N."/>
            <person name="Keating K."/>
            <person name="Fields C.J."/>
        </authorList>
    </citation>
    <scope>NUCLEOTIDE SEQUENCE</scope>
    <source>
        <strain evidence="1">Niue_2</strain>
        <tissue evidence="1">Leaf</tissue>
    </source>
</reference>
<gene>
    <name evidence="1" type="ORF">Taro_039122</name>
</gene>